<accession>K1TEC1</accession>
<organism evidence="10">
    <name type="scientific">human gut metagenome</name>
    <dbReference type="NCBI Taxonomy" id="408170"/>
    <lineage>
        <taxon>unclassified sequences</taxon>
        <taxon>metagenomes</taxon>
        <taxon>organismal metagenomes</taxon>
    </lineage>
</organism>
<comment type="subcellular location">
    <subcellularLocation>
        <location evidence="1">Membrane</location>
        <topology evidence="1">Multi-pass membrane protein</topology>
    </subcellularLocation>
</comment>
<dbReference type="PANTHER" id="PTHR43840">
    <property type="entry name" value="MITOCHONDRIAL METAL TRANSPORTER 1-RELATED"/>
    <property type="match status" value="1"/>
</dbReference>
<reference evidence="10" key="1">
    <citation type="journal article" date="2013" name="Environ. Microbiol.">
        <title>Microbiota from the distal guts of lean and obese adolescents exhibit partial functional redundancy besides clear differences in community structure.</title>
        <authorList>
            <person name="Ferrer M."/>
            <person name="Ruiz A."/>
            <person name="Lanza F."/>
            <person name="Haange S.B."/>
            <person name="Oberbach A."/>
            <person name="Till H."/>
            <person name="Bargiela R."/>
            <person name="Campoy C."/>
            <person name="Segura M.T."/>
            <person name="Richter M."/>
            <person name="von Bergen M."/>
            <person name="Seifert J."/>
            <person name="Suarez A."/>
        </authorList>
    </citation>
    <scope>NUCLEOTIDE SEQUENCE</scope>
</reference>
<dbReference type="EMBL" id="AJWZ01004658">
    <property type="protein sequence ID" value="EKC64815.1"/>
    <property type="molecule type" value="Genomic_DNA"/>
</dbReference>
<dbReference type="Pfam" id="PF01545">
    <property type="entry name" value="Cation_efflux"/>
    <property type="match status" value="1"/>
</dbReference>
<dbReference type="InterPro" id="IPR002524">
    <property type="entry name" value="Cation_efflux"/>
</dbReference>
<comment type="caution">
    <text evidence="10">The sequence shown here is derived from an EMBL/GenBank/DDBJ whole genome shotgun (WGS) entry which is preliminary data.</text>
</comment>
<feature type="transmembrane region" description="Helical" evidence="7">
    <location>
        <begin position="115"/>
        <end position="135"/>
    </location>
</feature>
<evidence type="ECO:0000256" key="2">
    <source>
        <dbReference type="ARBA" id="ARBA00008114"/>
    </source>
</evidence>
<dbReference type="GO" id="GO:0016020">
    <property type="term" value="C:membrane"/>
    <property type="evidence" value="ECO:0007669"/>
    <property type="project" value="UniProtKB-SubCell"/>
</dbReference>
<evidence type="ECO:0000259" key="8">
    <source>
        <dbReference type="Pfam" id="PF01545"/>
    </source>
</evidence>
<sequence length="303" mass="33954">MVINLKKTISNKKNIYQVTIVSIAVNIFLAVLKVVSGLITKSNVMISDGVHSLSDVFATLVVIIGIKISRKKPDKKHQYGHERYECITSILLSVIIFLTGLFIGYNGIITIIKKNYITMTIPGFELIFISLICIITKELTFKYIKNIAQKNNSSALMADAWHHRADELSSIGVFIGIFGSIIGIKILEPISCIAIALLIMKSAVDIWHDSVDKMVDCSVSEEVEKNIRNIINNQKDVHKIDDLKTRLFGSKIYIDLEISVDSNISLKKAHQIAHNVHDEVEAKIKECKHCMIHVNPDIEKSSN</sequence>
<evidence type="ECO:0000313" key="10">
    <source>
        <dbReference type="EMBL" id="EKC64815.1"/>
    </source>
</evidence>
<dbReference type="InterPro" id="IPR058533">
    <property type="entry name" value="Cation_efflux_TM"/>
</dbReference>
<dbReference type="SUPFAM" id="SSF160240">
    <property type="entry name" value="Cation efflux protein cytoplasmic domain-like"/>
    <property type="match status" value="1"/>
</dbReference>
<keyword evidence="6 7" id="KW-0472">Membrane</keyword>
<evidence type="ECO:0000256" key="7">
    <source>
        <dbReference type="SAM" id="Phobius"/>
    </source>
</evidence>
<feature type="transmembrane region" description="Helical" evidence="7">
    <location>
        <begin position="51"/>
        <end position="69"/>
    </location>
</feature>
<keyword evidence="4 7" id="KW-0812">Transmembrane</keyword>
<dbReference type="InterPro" id="IPR027469">
    <property type="entry name" value="Cation_efflux_TMD_sf"/>
</dbReference>
<comment type="similarity">
    <text evidence="2">Belongs to the cation diffusion facilitator (CDF) transporter (TC 2.A.4) family.</text>
</comment>
<gene>
    <name evidence="10" type="ORF">OBE_06756</name>
</gene>
<feature type="domain" description="Cation efflux protein cytoplasmic" evidence="9">
    <location>
        <begin position="220"/>
        <end position="296"/>
    </location>
</feature>
<dbReference type="SUPFAM" id="SSF161111">
    <property type="entry name" value="Cation efflux protein transmembrane domain-like"/>
    <property type="match status" value="1"/>
</dbReference>
<protein>
    <submittedName>
        <fullName evidence="10">Cation efflux family protein</fullName>
    </submittedName>
</protein>
<evidence type="ECO:0000259" key="9">
    <source>
        <dbReference type="Pfam" id="PF16916"/>
    </source>
</evidence>
<feature type="transmembrane region" description="Helical" evidence="7">
    <location>
        <begin position="171"/>
        <end position="200"/>
    </location>
</feature>
<evidence type="ECO:0000256" key="3">
    <source>
        <dbReference type="ARBA" id="ARBA00022448"/>
    </source>
</evidence>
<dbReference type="Pfam" id="PF16916">
    <property type="entry name" value="ZT_dimer"/>
    <property type="match status" value="1"/>
</dbReference>
<proteinExistence type="inferred from homology"/>
<keyword evidence="5 7" id="KW-1133">Transmembrane helix</keyword>
<feature type="transmembrane region" description="Helical" evidence="7">
    <location>
        <begin position="15"/>
        <end position="39"/>
    </location>
</feature>
<name>K1TEC1_9ZZZZ</name>
<dbReference type="Gene3D" id="1.20.1510.10">
    <property type="entry name" value="Cation efflux protein transmembrane domain"/>
    <property type="match status" value="1"/>
</dbReference>
<dbReference type="AlphaFoldDB" id="K1TEC1"/>
<evidence type="ECO:0000256" key="1">
    <source>
        <dbReference type="ARBA" id="ARBA00004141"/>
    </source>
</evidence>
<feature type="domain" description="Cation efflux protein transmembrane" evidence="8">
    <location>
        <begin position="20"/>
        <end position="213"/>
    </location>
</feature>
<dbReference type="NCBIfam" id="TIGR01297">
    <property type="entry name" value="CDF"/>
    <property type="match status" value="1"/>
</dbReference>
<feature type="transmembrane region" description="Helical" evidence="7">
    <location>
        <begin position="90"/>
        <end position="109"/>
    </location>
</feature>
<dbReference type="PANTHER" id="PTHR43840:SF15">
    <property type="entry name" value="MITOCHONDRIAL METAL TRANSPORTER 1-RELATED"/>
    <property type="match status" value="1"/>
</dbReference>
<dbReference type="GO" id="GO:0008324">
    <property type="term" value="F:monoatomic cation transmembrane transporter activity"/>
    <property type="evidence" value="ECO:0007669"/>
    <property type="project" value="InterPro"/>
</dbReference>
<dbReference type="InterPro" id="IPR036837">
    <property type="entry name" value="Cation_efflux_CTD_sf"/>
</dbReference>
<evidence type="ECO:0000256" key="4">
    <source>
        <dbReference type="ARBA" id="ARBA00022692"/>
    </source>
</evidence>
<evidence type="ECO:0000256" key="6">
    <source>
        <dbReference type="ARBA" id="ARBA00023136"/>
    </source>
</evidence>
<dbReference type="InterPro" id="IPR027470">
    <property type="entry name" value="Cation_efflux_CTD"/>
</dbReference>
<dbReference type="InterPro" id="IPR050291">
    <property type="entry name" value="CDF_Transporter"/>
</dbReference>
<dbReference type="Gene3D" id="3.30.70.1350">
    <property type="entry name" value="Cation efflux protein, cytoplasmic domain"/>
    <property type="match status" value="1"/>
</dbReference>
<keyword evidence="3" id="KW-0813">Transport</keyword>
<evidence type="ECO:0000256" key="5">
    <source>
        <dbReference type="ARBA" id="ARBA00022989"/>
    </source>
</evidence>
<dbReference type="FunFam" id="1.20.1510.10:FF:000006">
    <property type="entry name" value="Divalent cation efflux transporter"/>
    <property type="match status" value="1"/>
</dbReference>